<dbReference type="EMBL" id="QUQM01000008">
    <property type="protein sequence ID" value="KAA8642366.1"/>
    <property type="molecule type" value="Genomic_DNA"/>
</dbReference>
<dbReference type="AlphaFoldDB" id="A0A5M9M9Q3"/>
<sequence>MSLQIQTIQGSGKVPLDLSLEISRKEILEVLEHDGWVIIENATDINSSERAKLNKLQFFNQRETANLSLADHVTGRTLL</sequence>
<dbReference type="RefSeq" id="XP_033421728.1">
    <property type="nucleotide sequence ID" value="XM_033575873.1"/>
</dbReference>
<dbReference type="GeneID" id="54334011"/>
<organism evidence="1 2">
    <name type="scientific">Aspergillus tanneri</name>
    <dbReference type="NCBI Taxonomy" id="1220188"/>
    <lineage>
        <taxon>Eukaryota</taxon>
        <taxon>Fungi</taxon>
        <taxon>Dikarya</taxon>
        <taxon>Ascomycota</taxon>
        <taxon>Pezizomycotina</taxon>
        <taxon>Eurotiomycetes</taxon>
        <taxon>Eurotiomycetidae</taxon>
        <taxon>Eurotiales</taxon>
        <taxon>Aspergillaceae</taxon>
        <taxon>Aspergillus</taxon>
        <taxon>Aspergillus subgen. Circumdati</taxon>
    </lineage>
</organism>
<evidence type="ECO:0000313" key="2">
    <source>
        <dbReference type="Proteomes" id="UP000324241"/>
    </source>
</evidence>
<reference evidence="1 2" key="1">
    <citation type="submission" date="2019-08" db="EMBL/GenBank/DDBJ databases">
        <title>The genome sequence of a newly discovered highly antifungal drug resistant Aspergillus species, Aspergillus tanneri NIH 1004.</title>
        <authorList>
            <person name="Mounaud S."/>
            <person name="Singh I."/>
            <person name="Joardar V."/>
            <person name="Pakala S."/>
            <person name="Pakala S."/>
            <person name="Venepally P."/>
            <person name="Chung J.K."/>
            <person name="Losada L."/>
            <person name="Nierman W.C."/>
        </authorList>
    </citation>
    <scope>NUCLEOTIDE SEQUENCE [LARGE SCALE GENOMIC DNA]</scope>
    <source>
        <strain evidence="1 2">NIH1004</strain>
    </source>
</reference>
<evidence type="ECO:0000313" key="1">
    <source>
        <dbReference type="EMBL" id="KAA8642366.1"/>
    </source>
</evidence>
<accession>A0A5M9M9Q3</accession>
<dbReference type="Proteomes" id="UP000324241">
    <property type="component" value="Unassembled WGS sequence"/>
</dbReference>
<name>A0A5M9M9Q3_9EURO</name>
<dbReference type="OrthoDB" id="4206358at2759"/>
<comment type="caution">
    <text evidence="1">The sequence shown here is derived from an EMBL/GenBank/DDBJ whole genome shotgun (WGS) entry which is preliminary data.</text>
</comment>
<proteinExistence type="predicted"/>
<gene>
    <name evidence="1" type="ORF">ATNIH1004_011310</name>
</gene>
<protein>
    <submittedName>
        <fullName evidence="1">Uncharacterized protein</fullName>
    </submittedName>
</protein>